<evidence type="ECO:0000313" key="2">
    <source>
        <dbReference type="EMBL" id="DBA17488.1"/>
    </source>
</evidence>
<keyword evidence="3" id="KW-1185">Reference proteome</keyword>
<keyword evidence="1" id="KW-0812">Transmembrane</keyword>
<feature type="transmembrane region" description="Helical" evidence="1">
    <location>
        <begin position="56"/>
        <end position="84"/>
    </location>
</feature>
<keyword evidence="1" id="KW-1133">Transmembrane helix</keyword>
<sequence length="134" mass="14682">MRFFISARFSAVSISACCSTNSMSFFRNAISSAIVPLIVSTTGSSEQTSLQLERIGSVVISWFQMVFCSLSSLVETAVIQFMIIQQHSFRMSLLGELSISEFKADSKVFMVAVLILPRVVTALSISMTYSGRKG</sequence>
<feature type="transmembrane region" description="Helical" evidence="1">
    <location>
        <begin position="108"/>
        <end position="129"/>
    </location>
</feature>
<organism evidence="2 3">
    <name type="scientific">Pyxicephalus adspersus</name>
    <name type="common">African bullfrog</name>
    <dbReference type="NCBI Taxonomy" id="30357"/>
    <lineage>
        <taxon>Eukaryota</taxon>
        <taxon>Metazoa</taxon>
        <taxon>Chordata</taxon>
        <taxon>Craniata</taxon>
        <taxon>Vertebrata</taxon>
        <taxon>Euteleostomi</taxon>
        <taxon>Amphibia</taxon>
        <taxon>Batrachia</taxon>
        <taxon>Anura</taxon>
        <taxon>Neobatrachia</taxon>
        <taxon>Ranoidea</taxon>
        <taxon>Pyxicephalidae</taxon>
        <taxon>Pyxicephalinae</taxon>
        <taxon>Pyxicephalus</taxon>
    </lineage>
</organism>
<comment type="caution">
    <text evidence="2">The sequence shown here is derived from an EMBL/GenBank/DDBJ whole genome shotgun (WGS) entry which is preliminary data.</text>
</comment>
<keyword evidence="1" id="KW-0472">Membrane</keyword>
<reference evidence="2" key="1">
    <citation type="thesis" date="2020" institute="ProQuest LLC" country="789 East Eisenhower Parkway, Ann Arbor, MI, USA">
        <title>Comparative Genomics and Chromosome Evolution.</title>
        <authorList>
            <person name="Mudd A.B."/>
        </authorList>
    </citation>
    <scope>NUCLEOTIDE SEQUENCE</scope>
    <source>
        <strain evidence="2">1538</strain>
        <tissue evidence="2">Blood</tissue>
    </source>
</reference>
<dbReference type="AlphaFoldDB" id="A0AAV2ZTJ8"/>
<protein>
    <submittedName>
        <fullName evidence="2">Uncharacterized protein</fullName>
    </submittedName>
</protein>
<proteinExistence type="predicted"/>
<evidence type="ECO:0000256" key="1">
    <source>
        <dbReference type="SAM" id="Phobius"/>
    </source>
</evidence>
<evidence type="ECO:0000313" key="3">
    <source>
        <dbReference type="Proteomes" id="UP001181693"/>
    </source>
</evidence>
<dbReference type="EMBL" id="DYDO01000010">
    <property type="protein sequence ID" value="DBA17488.1"/>
    <property type="molecule type" value="Genomic_DNA"/>
</dbReference>
<gene>
    <name evidence="2" type="ORF">GDO54_002923</name>
</gene>
<dbReference type="Proteomes" id="UP001181693">
    <property type="component" value="Unassembled WGS sequence"/>
</dbReference>
<name>A0AAV2ZTJ8_PYXAD</name>
<accession>A0AAV2ZTJ8</accession>